<feature type="region of interest" description="Disordered" evidence="1">
    <location>
        <begin position="59"/>
        <end position="87"/>
    </location>
</feature>
<evidence type="ECO:0000313" key="2">
    <source>
        <dbReference type="EMBL" id="BCK55555.1"/>
    </source>
</evidence>
<gene>
    <name evidence="2" type="ORF">NWFMUON74_33270</name>
</gene>
<accession>A0A7G1KJX9</accession>
<dbReference type="KEGG" id="nwl:NWFMUON74_33270"/>
<evidence type="ECO:0000256" key="1">
    <source>
        <dbReference type="SAM" id="MobiDB-lite"/>
    </source>
</evidence>
<reference evidence="2 3" key="1">
    <citation type="submission" date="2020-08" db="EMBL/GenBank/DDBJ databases">
        <title>Genome Sequencing of Nocardia wallacei strain FMUON74 and assembly.</title>
        <authorList>
            <person name="Toyokawa M."/>
            <person name="Uesaka K."/>
        </authorList>
    </citation>
    <scope>NUCLEOTIDE SEQUENCE [LARGE SCALE GENOMIC DNA]</scope>
    <source>
        <strain evidence="2 3">FMUON74</strain>
    </source>
</reference>
<protein>
    <submittedName>
        <fullName evidence="2">Uncharacterized protein</fullName>
    </submittedName>
</protein>
<feature type="compositionally biased region" description="Low complexity" evidence="1">
    <location>
        <begin position="66"/>
        <end position="87"/>
    </location>
</feature>
<dbReference type="EMBL" id="AP023396">
    <property type="protein sequence ID" value="BCK55555.1"/>
    <property type="molecule type" value="Genomic_DNA"/>
</dbReference>
<dbReference type="AlphaFoldDB" id="A0A7G1KJX9"/>
<organism evidence="2 3">
    <name type="scientific">Nocardia wallacei</name>
    <dbReference type="NCBI Taxonomy" id="480035"/>
    <lineage>
        <taxon>Bacteria</taxon>
        <taxon>Bacillati</taxon>
        <taxon>Actinomycetota</taxon>
        <taxon>Actinomycetes</taxon>
        <taxon>Mycobacteriales</taxon>
        <taxon>Nocardiaceae</taxon>
        <taxon>Nocardia</taxon>
    </lineage>
</organism>
<sequence length="108" mass="11828">MPTWPHIAASGPNRRRRPRTVVAPGAPPHRTERAERIAGRADPGLVPRPRTRCGARHLRHRAGGEAPSLDTTTLDTTTLDTTSPTPATHSATFRLLAPMYWVAARTPR</sequence>
<dbReference type="Proteomes" id="UP000516173">
    <property type="component" value="Chromosome"/>
</dbReference>
<feature type="region of interest" description="Disordered" evidence="1">
    <location>
        <begin position="1"/>
        <end position="32"/>
    </location>
</feature>
<proteinExistence type="predicted"/>
<name>A0A7G1KJX9_9NOCA</name>
<keyword evidence="3" id="KW-1185">Reference proteome</keyword>
<evidence type="ECO:0000313" key="3">
    <source>
        <dbReference type="Proteomes" id="UP000516173"/>
    </source>
</evidence>